<gene>
    <name evidence="12" type="primary">htpX</name>
    <name evidence="14" type="ORF">CSA55_01670</name>
</gene>
<name>A0A2G6KEA5_9ACTN</name>
<dbReference type="PANTHER" id="PTHR43221:SF1">
    <property type="entry name" value="PROTEASE HTPX"/>
    <property type="match status" value="1"/>
</dbReference>
<feature type="binding site" evidence="12">
    <location>
        <position position="145"/>
    </location>
    <ligand>
        <name>Zn(2+)</name>
        <dbReference type="ChEBI" id="CHEBI:29105"/>
        <note>catalytic</note>
    </ligand>
</feature>
<evidence type="ECO:0000256" key="1">
    <source>
        <dbReference type="ARBA" id="ARBA00004651"/>
    </source>
</evidence>
<comment type="cofactor">
    <cofactor evidence="12">
        <name>Zn(2+)</name>
        <dbReference type="ChEBI" id="CHEBI:29105"/>
    </cofactor>
    <text evidence="12">Binds 1 zinc ion per subunit.</text>
</comment>
<dbReference type="PANTHER" id="PTHR43221">
    <property type="entry name" value="PROTEASE HTPX"/>
    <property type="match status" value="1"/>
</dbReference>
<feature type="binding site" evidence="12">
    <location>
        <position position="222"/>
    </location>
    <ligand>
        <name>Zn(2+)</name>
        <dbReference type="ChEBI" id="CHEBI:29105"/>
        <note>catalytic</note>
    </ligand>
</feature>
<feature type="binding site" evidence="12">
    <location>
        <position position="141"/>
    </location>
    <ligand>
        <name>Zn(2+)</name>
        <dbReference type="ChEBI" id="CHEBI:29105"/>
        <note>catalytic</note>
    </ligand>
</feature>
<keyword evidence="10 12" id="KW-0482">Metalloprotease</keyword>
<evidence type="ECO:0000256" key="3">
    <source>
        <dbReference type="ARBA" id="ARBA00022475"/>
    </source>
</evidence>
<dbReference type="AlphaFoldDB" id="A0A2G6KEA5"/>
<evidence type="ECO:0000256" key="6">
    <source>
        <dbReference type="ARBA" id="ARBA00022723"/>
    </source>
</evidence>
<dbReference type="InterPro" id="IPR001915">
    <property type="entry name" value="Peptidase_M48"/>
</dbReference>
<comment type="similarity">
    <text evidence="2 12">Belongs to the peptidase M48B family.</text>
</comment>
<dbReference type="GO" id="GO:0006508">
    <property type="term" value="P:proteolysis"/>
    <property type="evidence" value="ECO:0007669"/>
    <property type="project" value="UniProtKB-KW"/>
</dbReference>
<evidence type="ECO:0000256" key="4">
    <source>
        <dbReference type="ARBA" id="ARBA00022670"/>
    </source>
</evidence>
<evidence type="ECO:0000256" key="10">
    <source>
        <dbReference type="ARBA" id="ARBA00023049"/>
    </source>
</evidence>
<evidence type="ECO:0000313" key="15">
    <source>
        <dbReference type="Proteomes" id="UP000230914"/>
    </source>
</evidence>
<evidence type="ECO:0000256" key="7">
    <source>
        <dbReference type="ARBA" id="ARBA00022801"/>
    </source>
</evidence>
<dbReference type="InterPro" id="IPR022919">
    <property type="entry name" value="Pept_M48_protease_HtpX"/>
</dbReference>
<dbReference type="Gene3D" id="3.30.2010.10">
    <property type="entry name" value="Metalloproteases ('zincins'), catalytic domain"/>
    <property type="match status" value="1"/>
</dbReference>
<feature type="transmembrane region" description="Helical" evidence="12">
    <location>
        <begin position="39"/>
        <end position="57"/>
    </location>
</feature>
<dbReference type="GO" id="GO:0004222">
    <property type="term" value="F:metalloendopeptidase activity"/>
    <property type="evidence" value="ECO:0007669"/>
    <property type="project" value="UniProtKB-UniRule"/>
</dbReference>
<dbReference type="STRING" id="1313172.YM304_19800"/>
<comment type="subcellular location">
    <subcellularLocation>
        <location evidence="1 12">Cell membrane</location>
        <topology evidence="1 12">Multi-pass membrane protein</topology>
    </subcellularLocation>
</comment>
<evidence type="ECO:0000256" key="5">
    <source>
        <dbReference type="ARBA" id="ARBA00022692"/>
    </source>
</evidence>
<evidence type="ECO:0000256" key="2">
    <source>
        <dbReference type="ARBA" id="ARBA00009779"/>
    </source>
</evidence>
<keyword evidence="11 12" id="KW-0472">Membrane</keyword>
<sequence length="301" mass="32548">MYELIQSNKRRSAALIAGFVLLMVAVGAAVGVLIGHGPLATVVALVIGGLLAFISYWKSDSIALAASRAHPADEREYARLHNLVEGLCIASGLPKPRVYVVDDAAPNAFATGRNPQHAAIAVTTGLLDKLNRVELEGVVAHELSHIRNYDILVSTLAVTLVGTIALLSDLAIRAMWWNGGRVRRQGDRRDTLNPLALIGFVLILVAPLVSRAMQAAVSRRRETLADVSACQMTRYPPGLISALEKLKADTTVTHSASTATAHLWIEQPMSGVGDRGRLARSNRWFNTHPPLDERIALLREL</sequence>
<evidence type="ECO:0000256" key="9">
    <source>
        <dbReference type="ARBA" id="ARBA00022989"/>
    </source>
</evidence>
<keyword evidence="4 12" id="KW-0645">Protease</keyword>
<organism evidence="14 15">
    <name type="scientific">Ilumatobacter coccineus</name>
    <dbReference type="NCBI Taxonomy" id="467094"/>
    <lineage>
        <taxon>Bacteria</taxon>
        <taxon>Bacillati</taxon>
        <taxon>Actinomycetota</taxon>
        <taxon>Acidimicrobiia</taxon>
        <taxon>Acidimicrobiales</taxon>
        <taxon>Ilumatobacteraceae</taxon>
        <taxon>Ilumatobacter</taxon>
    </lineage>
</organism>
<dbReference type="EMBL" id="PDSL01000023">
    <property type="protein sequence ID" value="PIE33998.1"/>
    <property type="molecule type" value="Genomic_DNA"/>
</dbReference>
<dbReference type="InterPro" id="IPR050083">
    <property type="entry name" value="HtpX_protease"/>
</dbReference>
<feature type="transmembrane region" description="Helical" evidence="12">
    <location>
        <begin position="151"/>
        <end position="172"/>
    </location>
</feature>
<keyword evidence="9 12" id="KW-1133">Transmembrane helix</keyword>
<evidence type="ECO:0000256" key="8">
    <source>
        <dbReference type="ARBA" id="ARBA00022833"/>
    </source>
</evidence>
<evidence type="ECO:0000256" key="12">
    <source>
        <dbReference type="HAMAP-Rule" id="MF_00188"/>
    </source>
</evidence>
<dbReference type="Pfam" id="PF01435">
    <property type="entry name" value="Peptidase_M48"/>
    <property type="match status" value="1"/>
</dbReference>
<feature type="transmembrane region" description="Helical" evidence="12">
    <location>
        <begin position="192"/>
        <end position="210"/>
    </location>
</feature>
<dbReference type="EC" id="3.4.24.-" evidence="12"/>
<keyword evidence="8 12" id="KW-0862">Zinc</keyword>
<keyword evidence="6 12" id="KW-0479">Metal-binding</keyword>
<feature type="domain" description="Peptidase M48" evidence="13">
    <location>
        <begin position="76"/>
        <end position="300"/>
    </location>
</feature>
<evidence type="ECO:0000313" key="14">
    <source>
        <dbReference type="EMBL" id="PIE33998.1"/>
    </source>
</evidence>
<feature type="transmembrane region" description="Helical" evidence="12">
    <location>
        <begin position="12"/>
        <end position="33"/>
    </location>
</feature>
<accession>A0A2G6KEA5</accession>
<keyword evidence="3 12" id="KW-1003">Cell membrane</keyword>
<dbReference type="CDD" id="cd07340">
    <property type="entry name" value="M48B_Htpx_like"/>
    <property type="match status" value="1"/>
</dbReference>
<evidence type="ECO:0000256" key="11">
    <source>
        <dbReference type="ARBA" id="ARBA00023136"/>
    </source>
</evidence>
<dbReference type="HAMAP" id="MF_00188">
    <property type="entry name" value="Pept_M48_protease_HtpX"/>
    <property type="match status" value="1"/>
</dbReference>
<dbReference type="GO" id="GO:0008270">
    <property type="term" value="F:zinc ion binding"/>
    <property type="evidence" value="ECO:0007669"/>
    <property type="project" value="UniProtKB-UniRule"/>
</dbReference>
<proteinExistence type="inferred from homology"/>
<reference evidence="14 15" key="1">
    <citation type="submission" date="2017-10" db="EMBL/GenBank/DDBJ databases">
        <title>Novel microbial diversity and functional potential in the marine mammal oral microbiome.</title>
        <authorList>
            <person name="Dudek N.K."/>
            <person name="Sun C.L."/>
            <person name="Burstein D."/>
            <person name="Kantor R.S."/>
            <person name="Aliaga Goltsman D.S."/>
            <person name="Bik E.M."/>
            <person name="Thomas B.C."/>
            <person name="Banfield J.F."/>
            <person name="Relman D.A."/>
        </authorList>
    </citation>
    <scope>NUCLEOTIDE SEQUENCE [LARGE SCALE GENOMIC DNA]</scope>
    <source>
        <strain evidence="14">DOLJORAL78_61_10</strain>
    </source>
</reference>
<protein>
    <recommendedName>
        <fullName evidence="12">Protease HtpX homolog</fullName>
        <ecNumber evidence="12">3.4.24.-</ecNumber>
    </recommendedName>
</protein>
<feature type="active site" evidence="12">
    <location>
        <position position="142"/>
    </location>
</feature>
<keyword evidence="5 12" id="KW-0812">Transmembrane</keyword>
<evidence type="ECO:0000259" key="13">
    <source>
        <dbReference type="Pfam" id="PF01435"/>
    </source>
</evidence>
<comment type="caution">
    <text evidence="14">The sequence shown here is derived from an EMBL/GenBank/DDBJ whole genome shotgun (WGS) entry which is preliminary data.</text>
</comment>
<dbReference type="GO" id="GO:0005886">
    <property type="term" value="C:plasma membrane"/>
    <property type="evidence" value="ECO:0007669"/>
    <property type="project" value="UniProtKB-SubCell"/>
</dbReference>
<keyword evidence="7 12" id="KW-0378">Hydrolase</keyword>
<dbReference type="Proteomes" id="UP000230914">
    <property type="component" value="Unassembled WGS sequence"/>
</dbReference>